<evidence type="ECO:0000313" key="9">
    <source>
        <dbReference type="Proteomes" id="UP001651880"/>
    </source>
</evidence>
<protein>
    <submittedName>
        <fullName evidence="8">Chromate transporter</fullName>
    </submittedName>
</protein>
<comment type="similarity">
    <text evidence="2">Belongs to the chromate ion transporter (CHR) (TC 2.A.51) family.</text>
</comment>
<evidence type="ECO:0000256" key="3">
    <source>
        <dbReference type="ARBA" id="ARBA00022475"/>
    </source>
</evidence>
<proteinExistence type="inferred from homology"/>
<evidence type="ECO:0000256" key="7">
    <source>
        <dbReference type="SAM" id="Phobius"/>
    </source>
</evidence>
<evidence type="ECO:0000256" key="5">
    <source>
        <dbReference type="ARBA" id="ARBA00022989"/>
    </source>
</evidence>
<evidence type="ECO:0000313" key="8">
    <source>
        <dbReference type="EMBL" id="MCQ1528889.1"/>
    </source>
</evidence>
<dbReference type="Pfam" id="PF02417">
    <property type="entry name" value="Chromate_transp"/>
    <property type="match status" value="1"/>
</dbReference>
<organism evidence="8 9">
    <name type="scientific">Lutispora saccharofermentans</name>
    <dbReference type="NCBI Taxonomy" id="3024236"/>
    <lineage>
        <taxon>Bacteria</taxon>
        <taxon>Bacillati</taxon>
        <taxon>Bacillota</taxon>
        <taxon>Clostridia</taxon>
        <taxon>Lutisporales</taxon>
        <taxon>Lutisporaceae</taxon>
        <taxon>Lutispora</taxon>
    </lineage>
</organism>
<keyword evidence="9" id="KW-1185">Reference proteome</keyword>
<name>A0ABT1NE35_9FIRM</name>
<keyword evidence="3" id="KW-1003">Cell membrane</keyword>
<comment type="subcellular location">
    <subcellularLocation>
        <location evidence="1">Cell membrane</location>
        <topology evidence="1">Multi-pass membrane protein</topology>
    </subcellularLocation>
</comment>
<keyword evidence="5 7" id="KW-1133">Transmembrane helix</keyword>
<dbReference type="InterPro" id="IPR052518">
    <property type="entry name" value="CHR_Transporter"/>
</dbReference>
<keyword evidence="4 7" id="KW-0812">Transmembrane</keyword>
<accession>A0ABT1NE35</accession>
<feature type="transmembrane region" description="Helical" evidence="7">
    <location>
        <begin position="75"/>
        <end position="98"/>
    </location>
</feature>
<dbReference type="PANTHER" id="PTHR43663">
    <property type="entry name" value="CHROMATE TRANSPORT PROTEIN-RELATED"/>
    <property type="match status" value="1"/>
</dbReference>
<feature type="transmembrane region" description="Helical" evidence="7">
    <location>
        <begin position="138"/>
        <end position="171"/>
    </location>
</feature>
<dbReference type="EMBL" id="JAJEKE010000002">
    <property type="protein sequence ID" value="MCQ1528889.1"/>
    <property type="molecule type" value="Genomic_DNA"/>
</dbReference>
<dbReference type="PANTHER" id="PTHR43663:SF2">
    <property type="entry name" value="CHROMATE TRANSPORT PROTEIN-RELATED"/>
    <property type="match status" value="1"/>
</dbReference>
<evidence type="ECO:0000256" key="4">
    <source>
        <dbReference type="ARBA" id="ARBA00022692"/>
    </source>
</evidence>
<comment type="caution">
    <text evidence="8">The sequence shown here is derived from an EMBL/GenBank/DDBJ whole genome shotgun (WGS) entry which is preliminary data.</text>
</comment>
<dbReference type="InterPro" id="IPR003370">
    <property type="entry name" value="Chromate_transpt"/>
</dbReference>
<reference evidence="8 9" key="1">
    <citation type="submission" date="2021-10" db="EMBL/GenBank/DDBJ databases">
        <title>Lutispora strain m25 sp. nov., a thermophilic, non-spore-forming bacterium isolated from a lab-scale methanogenic bioreactor digesting anaerobic sludge.</title>
        <authorList>
            <person name="El Houari A."/>
            <person name="Mcdonald J."/>
        </authorList>
    </citation>
    <scope>NUCLEOTIDE SEQUENCE [LARGE SCALE GENOMIC DNA]</scope>
    <source>
        <strain evidence="9">m25</strain>
    </source>
</reference>
<dbReference type="Proteomes" id="UP001651880">
    <property type="component" value="Unassembled WGS sequence"/>
</dbReference>
<evidence type="ECO:0000256" key="2">
    <source>
        <dbReference type="ARBA" id="ARBA00005262"/>
    </source>
</evidence>
<evidence type="ECO:0000256" key="6">
    <source>
        <dbReference type="ARBA" id="ARBA00023136"/>
    </source>
</evidence>
<feature type="transmembrane region" description="Helical" evidence="7">
    <location>
        <begin position="104"/>
        <end position="126"/>
    </location>
</feature>
<dbReference type="RefSeq" id="WP_255226402.1">
    <property type="nucleotide sequence ID" value="NZ_JAJEKE010000002.1"/>
</dbReference>
<feature type="transmembrane region" description="Helical" evidence="7">
    <location>
        <begin position="6"/>
        <end position="27"/>
    </location>
</feature>
<sequence length="178" mass="19388">MLYQLFSTFFKIGCFTIGGGYAMVPVIQREIVENKKWITQDEFLDAIALTNSLPGPLATNAATYVGYKMAGIPGALAAVFATALPSFLIILVIAVFFTSIKDNIMVQHIFSGVRPAVVSLIVYAVIKLAKAIGFKAKNIIISVGTLLGMIFLNIHPFIAVTASGIIGFFFFREEEKEQ</sequence>
<evidence type="ECO:0000256" key="1">
    <source>
        <dbReference type="ARBA" id="ARBA00004651"/>
    </source>
</evidence>
<keyword evidence="6 7" id="KW-0472">Membrane</keyword>
<gene>
    <name evidence="8" type="ORF">LJD61_04925</name>
</gene>